<dbReference type="EMBL" id="CP015249">
    <property type="protein sequence ID" value="ANB18462.1"/>
    <property type="molecule type" value="Genomic_DNA"/>
</dbReference>
<gene>
    <name evidence="4" type="ORF">I596_2454</name>
</gene>
<feature type="repeat" description="ANK" evidence="3">
    <location>
        <begin position="150"/>
        <end position="182"/>
    </location>
</feature>
<dbReference type="PROSITE" id="PS50088">
    <property type="entry name" value="ANK_REPEAT"/>
    <property type="match status" value="2"/>
</dbReference>
<keyword evidence="2 3" id="KW-0040">ANK repeat</keyword>
<feature type="repeat" description="ANK" evidence="3">
    <location>
        <begin position="99"/>
        <end position="135"/>
    </location>
</feature>
<evidence type="ECO:0000256" key="3">
    <source>
        <dbReference type="PROSITE-ProRule" id="PRU00023"/>
    </source>
</evidence>
<dbReference type="Pfam" id="PF00023">
    <property type="entry name" value="Ank"/>
    <property type="match status" value="1"/>
</dbReference>
<dbReference type="SMART" id="SM00248">
    <property type="entry name" value="ANK"/>
    <property type="match status" value="5"/>
</dbReference>
<dbReference type="Gene3D" id="1.25.40.20">
    <property type="entry name" value="Ankyrin repeat-containing domain"/>
    <property type="match status" value="2"/>
</dbReference>
<dbReference type="Proteomes" id="UP000076830">
    <property type="component" value="Chromosome"/>
</dbReference>
<dbReference type="KEGG" id="dko:I596_2454"/>
<evidence type="ECO:0000256" key="2">
    <source>
        <dbReference type="ARBA" id="ARBA00023043"/>
    </source>
</evidence>
<dbReference type="RefSeq" id="WP_067647922.1">
    <property type="nucleotide sequence ID" value="NZ_CP015249.1"/>
</dbReference>
<dbReference type="Pfam" id="PF12796">
    <property type="entry name" value="Ank_2"/>
    <property type="match status" value="2"/>
</dbReference>
<evidence type="ECO:0000256" key="1">
    <source>
        <dbReference type="ARBA" id="ARBA00022737"/>
    </source>
</evidence>
<dbReference type="STRING" id="1300342.I596_2454"/>
<keyword evidence="1" id="KW-0677">Repeat</keyword>
<reference evidence="4 5" key="1">
    <citation type="submission" date="2016-04" db="EMBL/GenBank/DDBJ databases">
        <title>Complete genome sequence of Dokdonella koreensis DS-123T.</title>
        <authorList>
            <person name="Kim J.F."/>
            <person name="Lee H."/>
            <person name="Kwak M.-J."/>
        </authorList>
    </citation>
    <scope>NUCLEOTIDE SEQUENCE [LARGE SCALE GENOMIC DNA]</scope>
    <source>
        <strain evidence="4 5">DS-123</strain>
    </source>
</reference>
<proteinExistence type="predicted"/>
<dbReference type="InterPro" id="IPR002110">
    <property type="entry name" value="Ankyrin_rpt"/>
</dbReference>
<evidence type="ECO:0000313" key="4">
    <source>
        <dbReference type="EMBL" id="ANB18462.1"/>
    </source>
</evidence>
<organism evidence="4 5">
    <name type="scientific">Dokdonella koreensis DS-123</name>
    <dbReference type="NCBI Taxonomy" id="1300342"/>
    <lineage>
        <taxon>Bacteria</taxon>
        <taxon>Pseudomonadati</taxon>
        <taxon>Pseudomonadota</taxon>
        <taxon>Gammaproteobacteria</taxon>
        <taxon>Lysobacterales</taxon>
        <taxon>Rhodanobacteraceae</taxon>
        <taxon>Dokdonella</taxon>
    </lineage>
</organism>
<dbReference type="InterPro" id="IPR036770">
    <property type="entry name" value="Ankyrin_rpt-contain_sf"/>
</dbReference>
<protein>
    <submittedName>
        <fullName evidence="4">Ankrin repeat protein</fullName>
    </submittedName>
</protein>
<sequence>MIDPAVLERLVAGRTDLVHDLLAAGVDARATDARGTALIRWCAYYGDVSAIRLLLAAGERLDSLGTDLGLDAAAFHGHWRLCQFLLENGAAVGGTPSAGGETPLHAALCSTDRLRYDAVVEVLLAAGADPNAATVAGVETGAFMRDCRTRGETPLHRAAAFGTADTVRRLLDAGARREVRDAHGDTPLGWASWYGRPDEVLHLLCYGPFTIHPQRRGLRADLIGQPLPPAKD</sequence>
<dbReference type="SUPFAM" id="SSF48403">
    <property type="entry name" value="Ankyrin repeat"/>
    <property type="match status" value="1"/>
</dbReference>
<dbReference type="OrthoDB" id="6020170at2"/>
<evidence type="ECO:0000313" key="5">
    <source>
        <dbReference type="Proteomes" id="UP000076830"/>
    </source>
</evidence>
<accession>A0A167H154</accession>
<name>A0A167H154_9GAMM</name>
<keyword evidence="5" id="KW-1185">Reference proteome</keyword>
<dbReference type="AlphaFoldDB" id="A0A167H154"/>
<dbReference type="PROSITE" id="PS50297">
    <property type="entry name" value="ANK_REP_REGION"/>
    <property type="match status" value="2"/>
</dbReference>
<dbReference type="PANTHER" id="PTHR24126">
    <property type="entry name" value="ANKYRIN REPEAT, PH AND SEC7 DOMAIN CONTAINING PROTEIN SECG-RELATED"/>
    <property type="match status" value="1"/>
</dbReference>